<evidence type="ECO:0000256" key="8">
    <source>
        <dbReference type="SAM" id="SignalP"/>
    </source>
</evidence>
<comment type="function">
    <text evidence="6">Induces local and distal defense responses (incompatible hypersensitive reaction) in plants from the solanaceae and cruciferae families. Elicits leaf necrosis and causes the accumulation of pathogenesis-related proteins. Might interact with the lipidic molecules of the plasma membrane.</text>
</comment>
<dbReference type="EMBL" id="SPLM01000004">
    <property type="protein sequence ID" value="TMW67546.1"/>
    <property type="molecule type" value="Genomic_DNA"/>
</dbReference>
<organism evidence="9 10">
    <name type="scientific">Pythium oligandrum</name>
    <name type="common">Mycoparasitic fungus</name>
    <dbReference type="NCBI Taxonomy" id="41045"/>
    <lineage>
        <taxon>Eukaryota</taxon>
        <taxon>Sar</taxon>
        <taxon>Stramenopiles</taxon>
        <taxon>Oomycota</taxon>
        <taxon>Peronosporomycetes</taxon>
        <taxon>Pythiales</taxon>
        <taxon>Pythiaceae</taxon>
        <taxon>Pythium</taxon>
    </lineage>
</organism>
<keyword evidence="4 6" id="KW-0928">Hypersensitive response elicitation</keyword>
<feature type="signal peptide" evidence="8">
    <location>
        <begin position="1"/>
        <end position="20"/>
    </location>
</feature>
<keyword evidence="10" id="KW-1185">Reference proteome</keyword>
<evidence type="ECO:0000256" key="4">
    <source>
        <dbReference type="ARBA" id="ARBA00022978"/>
    </source>
</evidence>
<name>A0A8K1FLV2_PYTOL</name>
<feature type="compositionally biased region" description="Polar residues" evidence="7">
    <location>
        <begin position="151"/>
        <end position="163"/>
    </location>
</feature>
<reference evidence="9" key="1">
    <citation type="submission" date="2019-03" db="EMBL/GenBank/DDBJ databases">
        <title>Long read genome sequence of the mycoparasitic Pythium oligandrum ATCC 38472 isolated from sugarbeet rhizosphere.</title>
        <authorList>
            <person name="Gaulin E."/>
        </authorList>
    </citation>
    <scope>NUCLEOTIDE SEQUENCE</scope>
    <source>
        <strain evidence="9">ATCC 38472_TT</strain>
    </source>
</reference>
<protein>
    <recommendedName>
        <fullName evidence="6">Elicitin</fullName>
    </recommendedName>
</protein>
<keyword evidence="8" id="KW-0732">Signal</keyword>
<dbReference type="GO" id="GO:0005576">
    <property type="term" value="C:extracellular region"/>
    <property type="evidence" value="ECO:0007669"/>
    <property type="project" value="UniProtKB-SubCell"/>
</dbReference>
<proteinExistence type="inferred from homology"/>
<accession>A0A8K1FLV2</accession>
<comment type="similarity">
    <text evidence="2 6">Belongs to the elicitin family.</text>
</comment>
<evidence type="ECO:0000256" key="2">
    <source>
        <dbReference type="ARBA" id="ARBA00009544"/>
    </source>
</evidence>
<dbReference type="Proteomes" id="UP000794436">
    <property type="component" value="Unassembled WGS sequence"/>
</dbReference>
<dbReference type="InterPro" id="IPR002200">
    <property type="entry name" value="Elicitin"/>
</dbReference>
<evidence type="ECO:0000313" key="9">
    <source>
        <dbReference type="EMBL" id="TMW67546.1"/>
    </source>
</evidence>
<evidence type="ECO:0000256" key="1">
    <source>
        <dbReference type="ARBA" id="ARBA00004613"/>
    </source>
</evidence>
<feature type="region of interest" description="Disordered" evidence="7">
    <location>
        <begin position="129"/>
        <end position="163"/>
    </location>
</feature>
<comment type="caution">
    <text evidence="9">The sequence shown here is derived from an EMBL/GenBank/DDBJ whole genome shotgun (WGS) entry which is preliminary data.</text>
</comment>
<keyword evidence="3 6" id="KW-0964">Secreted</keyword>
<gene>
    <name evidence="9" type="ORF">Poli38472_011166</name>
</gene>
<dbReference type="Pfam" id="PF00964">
    <property type="entry name" value="Elicitin"/>
    <property type="match status" value="1"/>
</dbReference>
<dbReference type="Gene3D" id="1.10.239.10">
    <property type="entry name" value="Elicitin domain"/>
    <property type="match status" value="1"/>
</dbReference>
<feature type="compositionally biased region" description="Low complexity" evidence="7">
    <location>
        <begin position="129"/>
        <end position="146"/>
    </location>
</feature>
<keyword evidence="5 6" id="KW-1015">Disulfide bond</keyword>
<evidence type="ECO:0000256" key="5">
    <source>
        <dbReference type="ARBA" id="ARBA00023157"/>
    </source>
</evidence>
<evidence type="ECO:0000256" key="3">
    <source>
        <dbReference type="ARBA" id="ARBA00022525"/>
    </source>
</evidence>
<feature type="chain" id="PRO_5035471700" description="Elicitin" evidence="8">
    <location>
        <begin position="21"/>
        <end position="187"/>
    </location>
</feature>
<dbReference type="SMART" id="SM01187">
    <property type="entry name" value="Elicitin"/>
    <property type="match status" value="1"/>
</dbReference>
<dbReference type="InterPro" id="IPR036470">
    <property type="entry name" value="Elicitin_sf"/>
</dbReference>
<dbReference type="SUPFAM" id="SSF48647">
    <property type="entry name" value="Fungal elicitin"/>
    <property type="match status" value="1"/>
</dbReference>
<comment type="subcellular location">
    <subcellularLocation>
        <location evidence="1 6">Secreted</location>
    </subcellularLocation>
</comment>
<dbReference type="AlphaFoldDB" id="A0A8K1FLV2"/>
<evidence type="ECO:0000313" key="10">
    <source>
        <dbReference type="Proteomes" id="UP000794436"/>
    </source>
</evidence>
<sequence length="187" mass="19106">MKLLLGTCVAIASTMRSVSALEACDATEFAKLATSPSLTQCLAQSKVPLPTLSKMPTIEQLEALCKTPTCVTAIGLILGVDPKDCIVPIGGQLKLRSELVDPTVAYCETMNIKVVPVFIESSASSEALAGNGSSAGSEATNSSSGGDVSAPDNSAGTPQATDDTSRGYSTIAMQLASVAVILTSLFM</sequence>
<dbReference type="GO" id="GO:0052040">
    <property type="term" value="P:symbiont-mediated perturbation of host programmed cell death"/>
    <property type="evidence" value="ECO:0007669"/>
    <property type="project" value="UniProtKB-UniRule"/>
</dbReference>
<evidence type="ECO:0000256" key="7">
    <source>
        <dbReference type="SAM" id="MobiDB-lite"/>
    </source>
</evidence>
<evidence type="ECO:0000256" key="6">
    <source>
        <dbReference type="RuleBase" id="RU368111"/>
    </source>
</evidence>